<proteinExistence type="predicted"/>
<evidence type="ECO:0000313" key="1">
    <source>
        <dbReference type="EMBL" id="KAE9386853.1"/>
    </source>
</evidence>
<gene>
    <name evidence="1" type="ORF">BT96DRAFT_506490</name>
</gene>
<dbReference type="Proteomes" id="UP000799118">
    <property type="component" value="Unassembled WGS sequence"/>
</dbReference>
<name>A0A6A4GND7_9AGAR</name>
<reference evidence="1" key="1">
    <citation type="journal article" date="2019" name="Environ. Microbiol.">
        <title>Fungal ecological strategies reflected in gene transcription - a case study of two litter decomposers.</title>
        <authorList>
            <person name="Barbi F."/>
            <person name="Kohler A."/>
            <person name="Barry K."/>
            <person name="Baskaran P."/>
            <person name="Daum C."/>
            <person name="Fauchery L."/>
            <person name="Ihrmark K."/>
            <person name="Kuo A."/>
            <person name="LaButti K."/>
            <person name="Lipzen A."/>
            <person name="Morin E."/>
            <person name="Grigoriev I.V."/>
            <person name="Henrissat B."/>
            <person name="Lindahl B."/>
            <person name="Martin F."/>
        </authorList>
    </citation>
    <scope>NUCLEOTIDE SEQUENCE</scope>
    <source>
        <strain evidence="1">JB14</strain>
    </source>
</reference>
<keyword evidence="2" id="KW-1185">Reference proteome</keyword>
<accession>A0A6A4GND7</accession>
<organism evidence="1 2">
    <name type="scientific">Gymnopus androsaceus JB14</name>
    <dbReference type="NCBI Taxonomy" id="1447944"/>
    <lineage>
        <taxon>Eukaryota</taxon>
        <taxon>Fungi</taxon>
        <taxon>Dikarya</taxon>
        <taxon>Basidiomycota</taxon>
        <taxon>Agaricomycotina</taxon>
        <taxon>Agaricomycetes</taxon>
        <taxon>Agaricomycetidae</taxon>
        <taxon>Agaricales</taxon>
        <taxon>Marasmiineae</taxon>
        <taxon>Omphalotaceae</taxon>
        <taxon>Gymnopus</taxon>
    </lineage>
</organism>
<dbReference type="EMBL" id="ML769843">
    <property type="protein sequence ID" value="KAE9386853.1"/>
    <property type="molecule type" value="Genomic_DNA"/>
</dbReference>
<protein>
    <submittedName>
        <fullName evidence="1">Uncharacterized protein</fullName>
    </submittedName>
</protein>
<dbReference type="AlphaFoldDB" id="A0A6A4GND7"/>
<evidence type="ECO:0000313" key="2">
    <source>
        <dbReference type="Proteomes" id="UP000799118"/>
    </source>
</evidence>
<sequence length="160" mass="17808">MRKLLRNSPLCIRPTQHDFARPSPSPSFSMRRIVHVGLARACPEARSPLNPGILKLTDGSLSILSRPSCFVPYPSTKLAWSELAIQTPKLDVGVTVNGSVISGIVLRELNVVRRDGKAANCHGHLVSFGVVLMNSEVWLTWNLDDTWMIFMPFPFNRDAQ</sequence>